<dbReference type="InterPro" id="IPR036621">
    <property type="entry name" value="Anticodon-bd_dom_sf"/>
</dbReference>
<proteinExistence type="inferred from homology"/>
<evidence type="ECO:0000256" key="10">
    <source>
        <dbReference type="ARBA" id="ARBA00023146"/>
    </source>
</evidence>
<dbReference type="Gene3D" id="3.40.50.800">
    <property type="entry name" value="Anticodon-binding domain"/>
    <property type="match status" value="1"/>
</dbReference>
<evidence type="ECO:0000256" key="9">
    <source>
        <dbReference type="ARBA" id="ARBA00022917"/>
    </source>
</evidence>
<evidence type="ECO:0000256" key="11">
    <source>
        <dbReference type="ARBA" id="ARBA00029731"/>
    </source>
</evidence>
<dbReference type="InterPro" id="IPR050062">
    <property type="entry name" value="Pro-tRNA_synthetase"/>
</dbReference>
<dbReference type="PRINTS" id="PR01046">
    <property type="entry name" value="TRNASYNTHPRO"/>
</dbReference>
<keyword evidence="7" id="KW-0547">Nucleotide-binding</keyword>
<dbReference type="SUPFAM" id="SSF52954">
    <property type="entry name" value="Class II aaRS ABD-related"/>
    <property type="match status" value="1"/>
</dbReference>
<dbReference type="FunFam" id="3.30.930.10:FF:000065">
    <property type="entry name" value="Proline--tRNA ligase"/>
    <property type="match status" value="1"/>
</dbReference>
<dbReference type="InterPro" id="IPR044140">
    <property type="entry name" value="ProRS_anticodon_short"/>
</dbReference>
<dbReference type="PANTHER" id="PTHR42753">
    <property type="entry name" value="MITOCHONDRIAL RIBOSOME PROTEIN L39/PROLYL-TRNA LIGASE FAMILY MEMBER"/>
    <property type="match status" value="1"/>
</dbReference>
<keyword evidence="6" id="KW-0436">Ligase</keyword>
<dbReference type="Pfam" id="PF00587">
    <property type="entry name" value="tRNA-synt_2b"/>
    <property type="match status" value="1"/>
</dbReference>
<dbReference type="SUPFAM" id="SSF55681">
    <property type="entry name" value="Class II aaRS and biotin synthetases"/>
    <property type="match status" value="1"/>
</dbReference>
<dbReference type="AlphaFoldDB" id="A0A382AP50"/>
<evidence type="ECO:0000256" key="6">
    <source>
        <dbReference type="ARBA" id="ARBA00022598"/>
    </source>
</evidence>
<dbReference type="NCBIfam" id="NF006625">
    <property type="entry name" value="PRK09194.1"/>
    <property type="match status" value="1"/>
</dbReference>
<dbReference type="EMBL" id="UINC01026239">
    <property type="protein sequence ID" value="SVB03325.1"/>
    <property type="molecule type" value="Genomic_DNA"/>
</dbReference>
<dbReference type="InterPro" id="IPR002314">
    <property type="entry name" value="aa-tRNA-synt_IIb"/>
</dbReference>
<reference evidence="14" key="1">
    <citation type="submission" date="2018-05" db="EMBL/GenBank/DDBJ databases">
        <authorList>
            <person name="Lanie J.A."/>
            <person name="Ng W.-L."/>
            <person name="Kazmierczak K.M."/>
            <person name="Andrzejewski T.M."/>
            <person name="Davidsen T.M."/>
            <person name="Wayne K.J."/>
            <person name="Tettelin H."/>
            <person name="Glass J.I."/>
            <person name="Rusch D."/>
            <person name="Podicherti R."/>
            <person name="Tsui H.-C.T."/>
            <person name="Winkler M.E."/>
        </authorList>
    </citation>
    <scope>NUCLEOTIDE SEQUENCE</scope>
</reference>
<dbReference type="InterPro" id="IPR023717">
    <property type="entry name" value="Pro-tRNA-Synthase_IIa_type1"/>
</dbReference>
<evidence type="ECO:0000256" key="4">
    <source>
        <dbReference type="ARBA" id="ARBA00019110"/>
    </source>
</evidence>
<dbReference type="EC" id="6.1.1.15" evidence="3"/>
<evidence type="ECO:0000256" key="5">
    <source>
        <dbReference type="ARBA" id="ARBA00022490"/>
    </source>
</evidence>
<evidence type="ECO:0000259" key="13">
    <source>
        <dbReference type="PROSITE" id="PS50862"/>
    </source>
</evidence>
<dbReference type="NCBIfam" id="TIGR00409">
    <property type="entry name" value="proS_fam_II"/>
    <property type="match status" value="1"/>
</dbReference>
<evidence type="ECO:0000313" key="14">
    <source>
        <dbReference type="EMBL" id="SVB03325.1"/>
    </source>
</evidence>
<dbReference type="Pfam" id="PF04073">
    <property type="entry name" value="tRNA_edit"/>
    <property type="match status" value="1"/>
</dbReference>
<keyword evidence="10" id="KW-0030">Aminoacyl-tRNA synthetase</keyword>
<dbReference type="GO" id="GO:0005524">
    <property type="term" value="F:ATP binding"/>
    <property type="evidence" value="ECO:0007669"/>
    <property type="project" value="UniProtKB-KW"/>
</dbReference>
<dbReference type="InterPro" id="IPR004154">
    <property type="entry name" value="Anticodon-bd"/>
</dbReference>
<keyword evidence="9" id="KW-0648">Protein biosynthesis</keyword>
<dbReference type="GO" id="GO:0002161">
    <property type="term" value="F:aminoacyl-tRNA deacylase activity"/>
    <property type="evidence" value="ECO:0007669"/>
    <property type="project" value="InterPro"/>
</dbReference>
<dbReference type="InterPro" id="IPR033730">
    <property type="entry name" value="ProRS_core_prok"/>
</dbReference>
<evidence type="ECO:0000256" key="8">
    <source>
        <dbReference type="ARBA" id="ARBA00022840"/>
    </source>
</evidence>
<accession>A0A382AP50</accession>
<evidence type="ECO:0000256" key="12">
    <source>
        <dbReference type="ARBA" id="ARBA00047671"/>
    </source>
</evidence>
<organism evidence="14">
    <name type="scientific">marine metagenome</name>
    <dbReference type="NCBI Taxonomy" id="408172"/>
    <lineage>
        <taxon>unclassified sequences</taxon>
        <taxon>metagenomes</taxon>
        <taxon>ecological metagenomes</taxon>
    </lineage>
</organism>
<feature type="domain" description="Aminoacyl-transfer RNA synthetases class-II family profile" evidence="13">
    <location>
        <begin position="38"/>
        <end position="465"/>
    </location>
</feature>
<comment type="subunit">
    <text evidence="2">Homodimer.</text>
</comment>
<dbReference type="InterPro" id="IPR036754">
    <property type="entry name" value="YbaK/aa-tRNA-synt-asso_dom_sf"/>
</dbReference>
<dbReference type="GO" id="GO:0006433">
    <property type="term" value="P:prolyl-tRNA aminoacylation"/>
    <property type="evidence" value="ECO:0007669"/>
    <property type="project" value="InterPro"/>
</dbReference>
<dbReference type="CDD" id="cd04334">
    <property type="entry name" value="ProRS-INS"/>
    <property type="match status" value="1"/>
</dbReference>
<evidence type="ECO:0000256" key="2">
    <source>
        <dbReference type="ARBA" id="ARBA00011738"/>
    </source>
</evidence>
<comment type="subcellular location">
    <subcellularLocation>
        <location evidence="1">Cytoplasm</location>
    </subcellularLocation>
</comment>
<dbReference type="PANTHER" id="PTHR42753:SF2">
    <property type="entry name" value="PROLINE--TRNA LIGASE"/>
    <property type="match status" value="1"/>
</dbReference>
<dbReference type="GO" id="GO:0004827">
    <property type="term" value="F:proline-tRNA ligase activity"/>
    <property type="evidence" value="ECO:0007669"/>
    <property type="project" value="UniProtKB-EC"/>
</dbReference>
<dbReference type="InterPro" id="IPR004500">
    <property type="entry name" value="Pro-tRNA-synth_IIa_bac-type"/>
</dbReference>
<dbReference type="CDD" id="cd00779">
    <property type="entry name" value="ProRS_core_prok"/>
    <property type="match status" value="1"/>
</dbReference>
<evidence type="ECO:0000256" key="7">
    <source>
        <dbReference type="ARBA" id="ARBA00022741"/>
    </source>
</evidence>
<dbReference type="PROSITE" id="PS50862">
    <property type="entry name" value="AA_TRNA_LIGASE_II"/>
    <property type="match status" value="1"/>
</dbReference>
<dbReference type="Pfam" id="PF03129">
    <property type="entry name" value="HGTP_anticodon"/>
    <property type="match status" value="1"/>
</dbReference>
<dbReference type="FunFam" id="3.30.930.10:FF:000066">
    <property type="entry name" value="Proline--tRNA ligase"/>
    <property type="match status" value="1"/>
</dbReference>
<comment type="catalytic activity">
    <reaction evidence="12">
        <text>tRNA(Pro) + L-proline + ATP = L-prolyl-tRNA(Pro) + AMP + diphosphate</text>
        <dbReference type="Rhea" id="RHEA:14305"/>
        <dbReference type="Rhea" id="RHEA-COMP:9700"/>
        <dbReference type="Rhea" id="RHEA-COMP:9702"/>
        <dbReference type="ChEBI" id="CHEBI:30616"/>
        <dbReference type="ChEBI" id="CHEBI:33019"/>
        <dbReference type="ChEBI" id="CHEBI:60039"/>
        <dbReference type="ChEBI" id="CHEBI:78442"/>
        <dbReference type="ChEBI" id="CHEBI:78532"/>
        <dbReference type="ChEBI" id="CHEBI:456215"/>
        <dbReference type="EC" id="6.1.1.15"/>
    </reaction>
</comment>
<evidence type="ECO:0000256" key="3">
    <source>
        <dbReference type="ARBA" id="ARBA00012831"/>
    </source>
</evidence>
<keyword evidence="8" id="KW-0067">ATP-binding</keyword>
<dbReference type="InterPro" id="IPR006195">
    <property type="entry name" value="aa-tRNA-synth_II"/>
</dbReference>
<sequence length="569" mass="63729">MYYSKLLIPTLKESPADAEVVSHKLMVRAGMIRQMAAGIYSILPLGLRVLRKVEQIIREEMNQIGGQEVFLPSVQPAELWAESGRWDFYGKELLRFKDRNDREFCYGPTHEEVITDIVRREVKSYRQLPITLYQIQTKFRDEVRPRFGIMRGREFTMKDAYSFHATEESTRETYSSMANAYSRIFKRCGLGFKMVEADSGTIGGNFSHEFVVLASSGEDCIGFCNSCDYASNLEKAETKTLAINTESPLPEDLNEVATPKKKSVEEVTQFLRVSSKTLIKTIIFETDQGLVAGLVRGDREINPVKLKNLVDCEWLIPASENLVTKTTGLPCGYLGPVGIKLKVFADKEIPLMSNSIAGANKIDTHLTGIQFKRDLNVEKIGDIRSVNEGDPCPKCKSGKYKIKRGIEVGHIFILGKKYSESMQALYLDDQGKEKPMIMGCYGIGVGRTAAAAIEQNHDEKGIIWPISLAPFQAVILPVNFSDDAVHSAAKEIYKSLWELGVETLLDDRSDRLGVKFKDAELLGIPIQIIVGPKNLGEGKIEIKLRKTGESQLISFPEEIEYISTILSEL</sequence>
<gene>
    <name evidence="14" type="ORF">METZ01_LOCUS156179</name>
</gene>
<dbReference type="SUPFAM" id="SSF55826">
    <property type="entry name" value="YbaK/ProRS associated domain"/>
    <property type="match status" value="1"/>
</dbReference>
<dbReference type="InterPro" id="IPR045864">
    <property type="entry name" value="aa-tRNA-synth_II/BPL/LPL"/>
</dbReference>
<dbReference type="HAMAP" id="MF_01569">
    <property type="entry name" value="Pro_tRNA_synth_type1"/>
    <property type="match status" value="1"/>
</dbReference>
<evidence type="ECO:0000256" key="1">
    <source>
        <dbReference type="ARBA" id="ARBA00004496"/>
    </source>
</evidence>
<protein>
    <recommendedName>
        <fullName evidence="4">Proline--tRNA ligase</fullName>
        <ecNumber evidence="3">6.1.1.15</ecNumber>
    </recommendedName>
    <alternativeName>
        <fullName evidence="11">Prolyl-tRNA synthetase</fullName>
    </alternativeName>
</protein>
<dbReference type="InterPro" id="IPR007214">
    <property type="entry name" value="YbaK/aa-tRNA-synth-assoc-dom"/>
</dbReference>
<dbReference type="GO" id="GO:0005829">
    <property type="term" value="C:cytosol"/>
    <property type="evidence" value="ECO:0007669"/>
    <property type="project" value="TreeGrafter"/>
</dbReference>
<dbReference type="PIRSF" id="PIRSF001535">
    <property type="entry name" value="ProRS_1"/>
    <property type="match status" value="1"/>
</dbReference>
<name>A0A382AP50_9ZZZZ</name>
<dbReference type="Gene3D" id="3.30.930.10">
    <property type="entry name" value="Bira Bifunctional Protein, Domain 2"/>
    <property type="match status" value="2"/>
</dbReference>
<dbReference type="CDD" id="cd00861">
    <property type="entry name" value="ProRS_anticodon_short"/>
    <property type="match status" value="1"/>
</dbReference>
<keyword evidence="5" id="KW-0963">Cytoplasm</keyword>
<dbReference type="InterPro" id="IPR002316">
    <property type="entry name" value="Pro-tRNA-ligase_IIa"/>
</dbReference>